<dbReference type="RefSeq" id="WP_138643701.1">
    <property type="nucleotide sequence ID" value="NZ_VCKW01000013.1"/>
</dbReference>
<name>A0A5C4JI06_9ACTN</name>
<accession>A0A5C4JI06</accession>
<evidence type="ECO:0000313" key="3">
    <source>
        <dbReference type="Proteomes" id="UP000309174"/>
    </source>
</evidence>
<dbReference type="Proteomes" id="UP000309174">
    <property type="component" value="Unassembled WGS sequence"/>
</dbReference>
<evidence type="ECO:0000313" key="2">
    <source>
        <dbReference type="EMBL" id="TMR06538.1"/>
    </source>
</evidence>
<reference evidence="2 3" key="1">
    <citation type="submission" date="2019-05" db="EMBL/GenBank/DDBJ databases">
        <title>Draft genome sequence of Actinomadura sp. 14C53.</title>
        <authorList>
            <person name="Saricaoglu S."/>
            <person name="Isik K."/>
        </authorList>
    </citation>
    <scope>NUCLEOTIDE SEQUENCE [LARGE SCALE GENOMIC DNA]</scope>
    <source>
        <strain evidence="2 3">14C53</strain>
    </source>
</reference>
<dbReference type="EMBL" id="VCKW01000013">
    <property type="protein sequence ID" value="TMR06538.1"/>
    <property type="molecule type" value="Genomic_DNA"/>
</dbReference>
<dbReference type="AlphaFoldDB" id="A0A5C4JI06"/>
<proteinExistence type="predicted"/>
<keyword evidence="3" id="KW-1185">Reference proteome</keyword>
<organism evidence="2 3">
    <name type="scientific">Actinomadura soli</name>
    <dbReference type="NCBI Taxonomy" id="2508997"/>
    <lineage>
        <taxon>Bacteria</taxon>
        <taxon>Bacillati</taxon>
        <taxon>Actinomycetota</taxon>
        <taxon>Actinomycetes</taxon>
        <taxon>Streptosporangiales</taxon>
        <taxon>Thermomonosporaceae</taxon>
        <taxon>Actinomadura</taxon>
    </lineage>
</organism>
<gene>
    <name evidence="2" type="ORF">ETD83_04180</name>
</gene>
<evidence type="ECO:0000256" key="1">
    <source>
        <dbReference type="SAM" id="MobiDB-lite"/>
    </source>
</evidence>
<protein>
    <submittedName>
        <fullName evidence="2">Uncharacterized protein</fullName>
    </submittedName>
</protein>
<feature type="region of interest" description="Disordered" evidence="1">
    <location>
        <begin position="20"/>
        <end position="50"/>
    </location>
</feature>
<sequence>MLICHAVLISRAEELVAPDRRSRCRAGRPPPRERPHRWPRPPGWIPETSVSPAREGAYAVAVATAART</sequence>
<comment type="caution">
    <text evidence="2">The sequence shown here is derived from an EMBL/GenBank/DDBJ whole genome shotgun (WGS) entry which is preliminary data.</text>
</comment>